<dbReference type="InterPro" id="IPR004843">
    <property type="entry name" value="Calcineurin-like_PHP"/>
</dbReference>
<feature type="domain" description="Calcineurin-like phosphoesterase" evidence="2">
    <location>
        <begin position="161"/>
        <end position="353"/>
    </location>
</feature>
<reference evidence="3 4" key="1">
    <citation type="submission" date="2022-09" db="EMBL/GenBank/DDBJ databases">
        <title>Genome sequencing of Flavivirga sp. MEBiC05379.</title>
        <authorList>
            <person name="Oh H.-M."/>
            <person name="Kwon K.K."/>
            <person name="Park M.J."/>
            <person name="Yang S.-H."/>
        </authorList>
    </citation>
    <scope>NUCLEOTIDE SEQUENCE [LARGE SCALE GENOMIC DNA]</scope>
    <source>
        <strain evidence="3 4">MEBiC05379</strain>
    </source>
</reference>
<proteinExistence type="predicted"/>
<dbReference type="InterPro" id="IPR039331">
    <property type="entry name" value="PAPs-like"/>
</dbReference>
<dbReference type="PANTHER" id="PTHR22953:SF153">
    <property type="entry name" value="PURPLE ACID PHOSPHATASE"/>
    <property type="match status" value="1"/>
</dbReference>
<protein>
    <submittedName>
        <fullName evidence="3">Metallophosphoesterase family protein</fullName>
    </submittedName>
</protein>
<dbReference type="RefSeq" id="WP_303304754.1">
    <property type="nucleotide sequence ID" value="NZ_JAODOP010000004.1"/>
</dbReference>
<evidence type="ECO:0000313" key="3">
    <source>
        <dbReference type="EMBL" id="MEF3832373.1"/>
    </source>
</evidence>
<dbReference type="Pfam" id="PF00149">
    <property type="entry name" value="Metallophos"/>
    <property type="match status" value="1"/>
</dbReference>
<dbReference type="Gene3D" id="3.60.21.10">
    <property type="match status" value="1"/>
</dbReference>
<name>A0ABU7XNS8_9FLAO</name>
<evidence type="ECO:0000256" key="1">
    <source>
        <dbReference type="ARBA" id="ARBA00022729"/>
    </source>
</evidence>
<accession>A0ABU7XNS8</accession>
<dbReference type="SUPFAM" id="SSF49363">
    <property type="entry name" value="Purple acid phosphatase, N-terminal domain"/>
    <property type="match status" value="1"/>
</dbReference>
<dbReference type="SUPFAM" id="SSF56300">
    <property type="entry name" value="Metallo-dependent phosphatases"/>
    <property type="match status" value="1"/>
</dbReference>
<dbReference type="EMBL" id="JAODOP010000004">
    <property type="protein sequence ID" value="MEF3832373.1"/>
    <property type="molecule type" value="Genomic_DNA"/>
</dbReference>
<gene>
    <name evidence="3" type="ORF">N1F79_04475</name>
</gene>
<dbReference type="PANTHER" id="PTHR22953">
    <property type="entry name" value="ACID PHOSPHATASE RELATED"/>
    <property type="match status" value="1"/>
</dbReference>
<dbReference type="InterPro" id="IPR029052">
    <property type="entry name" value="Metallo-depent_PP-like"/>
</dbReference>
<evidence type="ECO:0000313" key="4">
    <source>
        <dbReference type="Proteomes" id="UP001337305"/>
    </source>
</evidence>
<dbReference type="InterPro" id="IPR006311">
    <property type="entry name" value="TAT_signal"/>
</dbReference>
<dbReference type="Proteomes" id="UP001337305">
    <property type="component" value="Unassembled WGS sequence"/>
</dbReference>
<dbReference type="InterPro" id="IPR008963">
    <property type="entry name" value="Purple_acid_Pase-like_N"/>
</dbReference>
<keyword evidence="4" id="KW-1185">Reference proteome</keyword>
<comment type="caution">
    <text evidence="3">The sequence shown here is derived from an EMBL/GenBank/DDBJ whole genome shotgun (WGS) entry which is preliminary data.</text>
</comment>
<dbReference type="PROSITE" id="PS51318">
    <property type="entry name" value="TAT"/>
    <property type="match status" value="1"/>
</dbReference>
<organism evidence="3 4">
    <name type="scientific">Flavivirga spongiicola</name>
    <dbReference type="NCBI Taxonomy" id="421621"/>
    <lineage>
        <taxon>Bacteria</taxon>
        <taxon>Pseudomonadati</taxon>
        <taxon>Bacteroidota</taxon>
        <taxon>Flavobacteriia</taxon>
        <taxon>Flavobacteriales</taxon>
        <taxon>Flavobacteriaceae</taxon>
        <taxon>Flavivirga</taxon>
    </lineage>
</organism>
<sequence length="408" mass="46730">MKKNDNNRREFIKDVTKVSALTTIGLMVPTTPVLANNDSSVPEAIKTPHAFLTPPYLQSLTPNSVDIMFITKNRAYSWVLFGEGGLIHKAQTISDGFVTAYNRVNCIKLSNLKPNTTYTYKIISKEIVLFEPYDLKYGTKIETDEFSFKTPALKEEEVKCIIFNDIHDRPESFGELMKVNGEKPFDFALLNGDMFDYQEDEEQIIRNLLTPCTSLFAKSTPFLMMRGNHETRGKFRGELKDYFSYPTNEYYFTFNWGPVHWTILDTGEDKPDGTEVYAGIVNFDAFREKQAIWLEKEMQKSTYKNALYKVVVMHIPPFYSGDWHGTLHCRKIFSPLFEKYKVDMVIAGHTHSYGIHKPDKEHSYPIIIGGGPKNGSRTITNLEANSKKLEISMIDDGGKQVGHYVIKK</sequence>
<keyword evidence="1" id="KW-0732">Signal</keyword>
<evidence type="ECO:0000259" key="2">
    <source>
        <dbReference type="Pfam" id="PF00149"/>
    </source>
</evidence>